<dbReference type="EC" id="4.2.99.18" evidence="2"/>
<evidence type="ECO:0000313" key="16">
    <source>
        <dbReference type="EMBL" id="TWS29786.1"/>
    </source>
</evidence>
<evidence type="ECO:0000256" key="6">
    <source>
        <dbReference type="ARBA" id="ARBA00022801"/>
    </source>
</evidence>
<dbReference type="Pfam" id="PF06831">
    <property type="entry name" value="H2TH"/>
    <property type="match status" value="1"/>
</dbReference>
<dbReference type="SMART" id="SM00898">
    <property type="entry name" value="Fapy_DNA_glyco"/>
    <property type="match status" value="1"/>
</dbReference>
<name>A0A5C5S2X1_9ACTN</name>
<evidence type="ECO:0000256" key="13">
    <source>
        <dbReference type="PROSITE-ProRule" id="PRU00391"/>
    </source>
</evidence>
<dbReference type="InterPro" id="IPR035937">
    <property type="entry name" value="FPG_N"/>
</dbReference>
<feature type="domain" description="Formamidopyrimidine-DNA glycosylase catalytic" evidence="15">
    <location>
        <begin position="2"/>
        <end position="128"/>
    </location>
</feature>
<keyword evidence="4" id="KW-0227">DNA damage</keyword>
<dbReference type="EMBL" id="VIGX01000002">
    <property type="protein sequence ID" value="TWS29786.1"/>
    <property type="molecule type" value="Genomic_DNA"/>
</dbReference>
<dbReference type="SUPFAM" id="SSF46946">
    <property type="entry name" value="S13-like H2TH domain"/>
    <property type="match status" value="1"/>
</dbReference>
<dbReference type="SMART" id="SM01232">
    <property type="entry name" value="H2TH"/>
    <property type="match status" value="1"/>
</dbReference>
<feature type="domain" description="FPG-type" evidence="14">
    <location>
        <begin position="232"/>
        <end position="271"/>
    </location>
</feature>
<dbReference type="GO" id="GO:0008270">
    <property type="term" value="F:zinc ion binding"/>
    <property type="evidence" value="ECO:0007669"/>
    <property type="project" value="UniProtKB-KW"/>
</dbReference>
<evidence type="ECO:0000256" key="8">
    <source>
        <dbReference type="ARBA" id="ARBA00023125"/>
    </source>
</evidence>
<evidence type="ECO:0000259" key="15">
    <source>
        <dbReference type="PROSITE" id="PS51068"/>
    </source>
</evidence>
<evidence type="ECO:0000313" key="17">
    <source>
        <dbReference type="Proteomes" id="UP000319375"/>
    </source>
</evidence>
<evidence type="ECO:0000256" key="2">
    <source>
        <dbReference type="ARBA" id="ARBA00012720"/>
    </source>
</evidence>
<dbReference type="Gene3D" id="1.10.8.50">
    <property type="match status" value="1"/>
</dbReference>
<keyword evidence="17" id="KW-1185">Reference proteome</keyword>
<dbReference type="GO" id="GO:0006284">
    <property type="term" value="P:base-excision repair"/>
    <property type="evidence" value="ECO:0007669"/>
    <property type="project" value="InterPro"/>
</dbReference>
<proteinExistence type="inferred from homology"/>
<evidence type="ECO:0000256" key="12">
    <source>
        <dbReference type="ARBA" id="ARBA00023295"/>
    </source>
</evidence>
<evidence type="ECO:0000256" key="3">
    <source>
        <dbReference type="ARBA" id="ARBA00022723"/>
    </source>
</evidence>
<evidence type="ECO:0000256" key="9">
    <source>
        <dbReference type="ARBA" id="ARBA00023204"/>
    </source>
</evidence>
<dbReference type="GO" id="GO:0140078">
    <property type="term" value="F:class I DNA-(apurinic or apyrimidinic site) endonuclease activity"/>
    <property type="evidence" value="ECO:0007669"/>
    <property type="project" value="UniProtKB-EC"/>
</dbReference>
<evidence type="ECO:0000259" key="14">
    <source>
        <dbReference type="PROSITE" id="PS51066"/>
    </source>
</evidence>
<dbReference type="SUPFAM" id="SSF57716">
    <property type="entry name" value="Glucocorticoid receptor-like (DNA-binding domain)"/>
    <property type="match status" value="1"/>
</dbReference>
<gene>
    <name evidence="16" type="ORF">FK530_04420</name>
</gene>
<organism evidence="16 17">
    <name type="scientific">Tsukamurella conjunctivitidis</name>
    <dbReference type="NCBI Taxonomy" id="2592068"/>
    <lineage>
        <taxon>Bacteria</taxon>
        <taxon>Bacillati</taxon>
        <taxon>Actinomycetota</taxon>
        <taxon>Actinomycetes</taxon>
        <taxon>Mycobacteriales</taxon>
        <taxon>Tsukamurellaceae</taxon>
        <taxon>Tsukamurella</taxon>
    </lineage>
</organism>
<keyword evidence="8" id="KW-0238">DNA-binding</keyword>
<dbReference type="PROSITE" id="PS51066">
    <property type="entry name" value="ZF_FPG_2"/>
    <property type="match status" value="1"/>
</dbReference>
<dbReference type="InterPro" id="IPR010979">
    <property type="entry name" value="Ribosomal_uS13-like_H2TH"/>
</dbReference>
<dbReference type="Pfam" id="PF01149">
    <property type="entry name" value="Fapy_DNA_glyco"/>
    <property type="match status" value="1"/>
</dbReference>
<keyword evidence="12" id="KW-0326">Glycosidase</keyword>
<sequence>MPEGDTVHNLADRLRPILAGKVLTACDIRVPRYAAVDLTGRTVGDVTARGKHLLMAVEGAVIHSHLKMEGQWHVYRPGERWRRPGHTARAVLGVDGAQVVGFSLGTLEVLSPAEADAALARLGPDPLGPDWDADRAASNLAAEPDRPVGLALLDQRVLAGVGNVYRNELCFLRGVHPATPVGECGDPRDWADEAARLLRANLGRTRRVTTDVDRNGLRARGAGSAARGPDHFVYDRVRRPCLRCGTAIVAGSLGGAAEAERAIWWCPRCQARATN</sequence>
<dbReference type="InterPro" id="IPR044090">
    <property type="entry name" value="Nei2_N"/>
</dbReference>
<dbReference type="InterPro" id="IPR000214">
    <property type="entry name" value="Znf_DNA_glyclase/AP_lyase"/>
</dbReference>
<keyword evidence="9" id="KW-0234">DNA repair</keyword>
<dbReference type="RefSeq" id="WP_146485768.1">
    <property type="nucleotide sequence ID" value="NZ_VIGX01000002.1"/>
</dbReference>
<dbReference type="PROSITE" id="PS51068">
    <property type="entry name" value="FPG_CAT"/>
    <property type="match status" value="1"/>
</dbReference>
<comment type="similarity">
    <text evidence="1">Belongs to the FPG family.</text>
</comment>
<reference evidence="16 17" key="1">
    <citation type="submission" date="2019-06" db="EMBL/GenBank/DDBJ databases">
        <title>Tsukamurella conjunctivitidis sp. nov., Tsukamurella assacharolytica sp. nov. and Tsukamurella sputae sp. nov. isolated from patients with conjunctivitis, bacteraemia (lymphoma) and respiratory infection (sputum) in Hong Kong.</title>
        <authorList>
            <person name="Teng J.L.L."/>
            <person name="Lee H.H."/>
            <person name="Fong J.Y.H."/>
            <person name="Fok K.M.N."/>
            <person name="Lau S.K.P."/>
            <person name="Woo P.C.Y."/>
        </authorList>
    </citation>
    <scope>NUCLEOTIDE SEQUENCE [LARGE SCALE GENOMIC DNA]</scope>
    <source>
        <strain evidence="16 17">HKU72</strain>
    </source>
</reference>
<dbReference type="Gene3D" id="3.20.190.10">
    <property type="entry name" value="MutM-like, N-terminal"/>
    <property type="match status" value="1"/>
</dbReference>
<dbReference type="Proteomes" id="UP000319375">
    <property type="component" value="Unassembled WGS sequence"/>
</dbReference>
<evidence type="ECO:0000256" key="5">
    <source>
        <dbReference type="ARBA" id="ARBA00022771"/>
    </source>
</evidence>
<keyword evidence="3" id="KW-0479">Metal-binding</keyword>
<dbReference type="AlphaFoldDB" id="A0A5C5S2X1"/>
<keyword evidence="10" id="KW-0456">Lyase</keyword>
<dbReference type="InterPro" id="IPR015886">
    <property type="entry name" value="H2TH_FPG"/>
</dbReference>
<accession>A0A5C5S2X1</accession>
<keyword evidence="6" id="KW-0378">Hydrolase</keyword>
<dbReference type="GO" id="GO:0000703">
    <property type="term" value="F:oxidized pyrimidine nucleobase lesion DNA N-glycosylase activity"/>
    <property type="evidence" value="ECO:0007669"/>
    <property type="project" value="TreeGrafter"/>
</dbReference>
<comment type="caution">
    <text evidence="16">The sequence shown here is derived from an EMBL/GenBank/DDBJ whole genome shotgun (WGS) entry which is preliminary data.</text>
</comment>
<dbReference type="OrthoDB" id="9800855at2"/>
<protein>
    <recommendedName>
        <fullName evidence="2">DNA-(apurinic or apyrimidinic site) lyase</fullName>
        <ecNumber evidence="2">4.2.99.18</ecNumber>
    </recommendedName>
</protein>
<evidence type="ECO:0000256" key="7">
    <source>
        <dbReference type="ARBA" id="ARBA00022833"/>
    </source>
</evidence>
<evidence type="ECO:0000256" key="11">
    <source>
        <dbReference type="ARBA" id="ARBA00023268"/>
    </source>
</evidence>
<evidence type="ECO:0000256" key="4">
    <source>
        <dbReference type="ARBA" id="ARBA00022763"/>
    </source>
</evidence>
<dbReference type="GO" id="GO:0003684">
    <property type="term" value="F:damaged DNA binding"/>
    <property type="evidence" value="ECO:0007669"/>
    <property type="project" value="InterPro"/>
</dbReference>
<keyword evidence="11" id="KW-0511">Multifunctional enzyme</keyword>
<evidence type="ECO:0000256" key="1">
    <source>
        <dbReference type="ARBA" id="ARBA00009409"/>
    </source>
</evidence>
<dbReference type="PANTHER" id="PTHR42697">
    <property type="entry name" value="ENDONUCLEASE 8"/>
    <property type="match status" value="1"/>
</dbReference>
<keyword evidence="7" id="KW-0862">Zinc</keyword>
<evidence type="ECO:0000256" key="10">
    <source>
        <dbReference type="ARBA" id="ARBA00023239"/>
    </source>
</evidence>
<dbReference type="PANTHER" id="PTHR42697:SF1">
    <property type="entry name" value="ENDONUCLEASE 8"/>
    <property type="match status" value="1"/>
</dbReference>
<dbReference type="InterPro" id="IPR012319">
    <property type="entry name" value="FPG_cat"/>
</dbReference>
<keyword evidence="5 13" id="KW-0863">Zinc-finger</keyword>
<dbReference type="CDD" id="cd08971">
    <property type="entry name" value="AcNei2_N"/>
    <property type="match status" value="1"/>
</dbReference>
<dbReference type="SUPFAM" id="SSF81624">
    <property type="entry name" value="N-terminal domain of MutM-like DNA repair proteins"/>
    <property type="match status" value="1"/>
</dbReference>